<proteinExistence type="predicted"/>
<dbReference type="GO" id="GO:0016020">
    <property type="term" value="C:membrane"/>
    <property type="evidence" value="ECO:0007669"/>
    <property type="project" value="UniProtKB-SubCell"/>
</dbReference>
<comment type="caution">
    <text evidence="7">The sequence shown here is derived from an EMBL/GenBank/DDBJ whole genome shotgun (WGS) entry which is preliminary data.</text>
</comment>
<protein>
    <recommendedName>
        <fullName evidence="6">RETREG1-3/ARL6IP-like N-terminal reticulon-homology domain-containing protein</fullName>
    </recommendedName>
</protein>
<feature type="transmembrane region" description="Helical" evidence="5">
    <location>
        <begin position="173"/>
        <end position="202"/>
    </location>
</feature>
<feature type="transmembrane region" description="Helical" evidence="5">
    <location>
        <begin position="67"/>
        <end position="84"/>
    </location>
</feature>
<keyword evidence="4 5" id="KW-0472">Membrane</keyword>
<evidence type="ECO:0000313" key="8">
    <source>
        <dbReference type="Proteomes" id="UP000179807"/>
    </source>
</evidence>
<feature type="transmembrane region" description="Helical" evidence="5">
    <location>
        <begin position="90"/>
        <end position="109"/>
    </location>
</feature>
<evidence type="ECO:0000256" key="2">
    <source>
        <dbReference type="ARBA" id="ARBA00022692"/>
    </source>
</evidence>
<name>A0A1J4J966_9EUKA</name>
<comment type="subcellular location">
    <subcellularLocation>
        <location evidence="1">Membrane</location>
        <topology evidence="1">Multi-pass membrane protein</topology>
    </subcellularLocation>
</comment>
<keyword evidence="8" id="KW-1185">Reference proteome</keyword>
<evidence type="ECO:0000256" key="4">
    <source>
        <dbReference type="ARBA" id="ARBA00023136"/>
    </source>
</evidence>
<gene>
    <name evidence="7" type="ORF">TRFO_02178</name>
</gene>
<dbReference type="AlphaFoldDB" id="A0A1J4J966"/>
<dbReference type="OrthoDB" id="10529135at2759"/>
<dbReference type="GeneID" id="94825231"/>
<dbReference type="GO" id="GO:0005783">
    <property type="term" value="C:endoplasmic reticulum"/>
    <property type="evidence" value="ECO:0007669"/>
    <property type="project" value="UniProtKB-ARBA"/>
</dbReference>
<sequence>MHIFIHFCHFFYVTINFLRFENKMSESEPPMGSCPILRYKPNDFVKVIEPYSEWFFRLEGMLFWRRPIPMAILLVIVELTFIFVRASDLGLFSVLSMIIAFRYIIELLYKRFGDLITQFLFQPIDEGKEGETNRIYPILPFCQRGSYLCSVIYIKIQDFKKALKENSAKAKMIALGASIGAFFFFWVCGTFWPVCIFVNLVLLAPGIVMHPQVFPHVEPFILKFASSIGCPYCQAH</sequence>
<feature type="domain" description="RETREG1-3/ARL6IP-like N-terminal reticulon-homology" evidence="6">
    <location>
        <begin position="50"/>
        <end position="210"/>
    </location>
</feature>
<evidence type="ECO:0000256" key="1">
    <source>
        <dbReference type="ARBA" id="ARBA00004141"/>
    </source>
</evidence>
<dbReference type="Pfam" id="PF24456">
    <property type="entry name" value="RHD_RETREG1-3"/>
    <property type="match status" value="1"/>
</dbReference>
<dbReference type="Proteomes" id="UP000179807">
    <property type="component" value="Unassembled WGS sequence"/>
</dbReference>
<dbReference type="InterPro" id="IPR057282">
    <property type="entry name" value="RETREG1-3-like_RHD"/>
</dbReference>
<evidence type="ECO:0000256" key="5">
    <source>
        <dbReference type="SAM" id="Phobius"/>
    </source>
</evidence>
<evidence type="ECO:0000256" key="3">
    <source>
        <dbReference type="ARBA" id="ARBA00022989"/>
    </source>
</evidence>
<keyword evidence="3 5" id="KW-1133">Transmembrane helix</keyword>
<dbReference type="RefSeq" id="XP_068348354.1">
    <property type="nucleotide sequence ID" value="XM_068490527.1"/>
</dbReference>
<dbReference type="EMBL" id="MLAK01001259">
    <property type="protein sequence ID" value="OHS95217.1"/>
    <property type="molecule type" value="Genomic_DNA"/>
</dbReference>
<organism evidence="7 8">
    <name type="scientific">Tritrichomonas foetus</name>
    <dbReference type="NCBI Taxonomy" id="1144522"/>
    <lineage>
        <taxon>Eukaryota</taxon>
        <taxon>Metamonada</taxon>
        <taxon>Parabasalia</taxon>
        <taxon>Tritrichomonadida</taxon>
        <taxon>Tritrichomonadidae</taxon>
        <taxon>Tritrichomonas</taxon>
    </lineage>
</organism>
<keyword evidence="2 5" id="KW-0812">Transmembrane</keyword>
<accession>A0A1J4J966</accession>
<reference evidence="7" key="1">
    <citation type="submission" date="2016-10" db="EMBL/GenBank/DDBJ databases">
        <authorList>
            <person name="Benchimol M."/>
            <person name="Almeida L.G."/>
            <person name="Vasconcelos A.T."/>
            <person name="Perreira-Neves A."/>
            <person name="Rosa I.A."/>
            <person name="Tasca T."/>
            <person name="Bogo M.R."/>
            <person name="de Souza W."/>
        </authorList>
    </citation>
    <scope>NUCLEOTIDE SEQUENCE [LARGE SCALE GENOMIC DNA]</scope>
    <source>
        <strain evidence="7">K</strain>
    </source>
</reference>
<evidence type="ECO:0000259" key="6">
    <source>
        <dbReference type="Pfam" id="PF24456"/>
    </source>
</evidence>
<dbReference type="VEuPathDB" id="TrichDB:TRFO_02178"/>
<evidence type="ECO:0000313" key="7">
    <source>
        <dbReference type="EMBL" id="OHS95217.1"/>
    </source>
</evidence>